<dbReference type="InterPro" id="IPR050115">
    <property type="entry name" value="Proteasome_alpha"/>
</dbReference>
<dbReference type="GO" id="GO:0005737">
    <property type="term" value="C:cytoplasm"/>
    <property type="evidence" value="ECO:0007669"/>
    <property type="project" value="UniProtKB-SubCell"/>
</dbReference>
<evidence type="ECO:0000256" key="2">
    <source>
        <dbReference type="ARBA" id="ARBA00022490"/>
    </source>
</evidence>
<dbReference type="Gene3D" id="3.60.20.10">
    <property type="entry name" value="Glutamine Phosphoribosylpyrophosphate, subunit 1, domain 1"/>
    <property type="match status" value="1"/>
</dbReference>
<comment type="caution">
    <text evidence="8">The sequence shown here is derived from an EMBL/GenBank/DDBJ whole genome shotgun (WGS) entry which is preliminary data.</text>
</comment>
<dbReference type="CDD" id="cd03756">
    <property type="entry name" value="proteasome_alpha_archeal"/>
    <property type="match status" value="1"/>
</dbReference>
<dbReference type="EMBL" id="JAAVJF010000006">
    <property type="protein sequence ID" value="NYR16555.1"/>
    <property type="molecule type" value="Genomic_DNA"/>
</dbReference>
<proteinExistence type="inferred from homology"/>
<dbReference type="Pfam" id="PF00227">
    <property type="entry name" value="Proteasome"/>
    <property type="match status" value="1"/>
</dbReference>
<dbReference type="OMA" id="RSMIDHA"/>
<protein>
    <recommendedName>
        <fullName evidence="4 6">Proteasome subunit alpha</fullName>
    </recommendedName>
    <alternativeName>
        <fullName evidence="4">20S proteasome alpha subunit</fullName>
    </alternativeName>
    <alternativeName>
        <fullName evidence="4">Proteasome core protein PsmA</fullName>
    </alternativeName>
</protein>
<dbReference type="GO" id="GO:0004298">
    <property type="term" value="F:threonine-type endopeptidase activity"/>
    <property type="evidence" value="ECO:0007669"/>
    <property type="project" value="InterPro"/>
</dbReference>
<dbReference type="InterPro" id="IPR000426">
    <property type="entry name" value="Proteasome_asu_N"/>
</dbReference>
<sequence>MFPPAMAGYDRAITIFSPEGKIYQVEYAGEAVKRGWPTVGVKCRSGVALAAEKRKISALFDSSSLEKIYIIDDHVAASPSGLLADARILIDYARDVALSHRFLYDEPIDVEFLTKAVCNLKQQYTQFGGARPFGVALLIAGIDRHGARLYQTDPSGVYIGYFATAIGAESGTITEFLEKNYKFDIDMGECVELAVKALASAVEVADSSSIEVAYATLEEKKIKKMSADEVSALLAKLGLLKKS</sequence>
<dbReference type="Proteomes" id="UP000554766">
    <property type="component" value="Unassembled WGS sequence"/>
</dbReference>
<dbReference type="GeneID" id="5055053"/>
<comment type="activity regulation">
    <text evidence="4">The formation of the proteasomal ATPase PAN-20S proteasome complex, via the docking of the C-termini of PAN into the intersubunit pockets in the alpha-rings, triggers opening of the gate for substrate entry. Interconversion between the open-gate and close-gate conformations leads to a dynamic regulation of the 20S proteasome proteolysis activity.</text>
</comment>
<evidence type="ECO:0000313" key="9">
    <source>
        <dbReference type="Proteomes" id="UP000554766"/>
    </source>
</evidence>
<accession>A0A7L4PC57</accession>
<dbReference type="InterPro" id="IPR019982">
    <property type="entry name" value="Proteasome_asu_arc"/>
</dbReference>
<feature type="domain" description="Proteasome alpha-type subunits" evidence="7">
    <location>
        <begin position="9"/>
        <end position="31"/>
    </location>
</feature>
<evidence type="ECO:0000256" key="4">
    <source>
        <dbReference type="HAMAP-Rule" id="MF_00289"/>
    </source>
</evidence>
<dbReference type="InterPro" id="IPR023332">
    <property type="entry name" value="Proteasome_alpha-type"/>
</dbReference>
<dbReference type="GO" id="GO:0010498">
    <property type="term" value="P:proteasomal protein catabolic process"/>
    <property type="evidence" value="ECO:0007669"/>
    <property type="project" value="UniProtKB-UniRule"/>
</dbReference>
<dbReference type="HAMAP" id="MF_00289_A">
    <property type="entry name" value="Proteasome_A_A"/>
    <property type="match status" value="1"/>
</dbReference>
<keyword evidence="3 4" id="KW-0647">Proteasome</keyword>
<keyword evidence="2 4" id="KW-0963">Cytoplasm</keyword>
<dbReference type="AlphaFoldDB" id="A0A7L4PC57"/>
<dbReference type="SMART" id="SM00948">
    <property type="entry name" value="Proteasome_A_N"/>
    <property type="match status" value="1"/>
</dbReference>
<dbReference type="PANTHER" id="PTHR11599">
    <property type="entry name" value="PROTEASOME SUBUNIT ALPHA/BETA"/>
    <property type="match status" value="1"/>
</dbReference>
<dbReference type="PROSITE" id="PS00388">
    <property type="entry name" value="PROTEASOME_ALPHA_1"/>
    <property type="match status" value="1"/>
</dbReference>
<dbReference type="RefSeq" id="WP_011901381.1">
    <property type="nucleotide sequence ID" value="NZ_JAAVJF010000006.1"/>
</dbReference>
<gene>
    <name evidence="4 8" type="primary">psmA</name>
    <name evidence="8" type="ORF">HC235_11580</name>
</gene>
<name>A0A7L4PC57_9CREN</name>
<dbReference type="FunFam" id="3.60.20.10:FF:000004">
    <property type="entry name" value="Proteasome subunit alpha type-4"/>
    <property type="match status" value="1"/>
</dbReference>
<keyword evidence="9" id="KW-1185">Reference proteome</keyword>
<comment type="subcellular location">
    <subcellularLocation>
        <location evidence="1 4 6">Cytoplasm</location>
    </subcellularLocation>
</comment>
<dbReference type="PROSITE" id="PS51475">
    <property type="entry name" value="PROTEASOME_ALPHA_2"/>
    <property type="match status" value="1"/>
</dbReference>
<comment type="subunit">
    <text evidence="4 6">The 20S proteasome core is composed of 14 alpha and 14 beta subunits that assemble into four stacked heptameric rings, resulting in a barrel-shaped structure. The two inner rings, each composed of seven catalytic beta subunits, are sandwiched by two outer rings, each composed of seven alpha subunits. The catalytic chamber with the active sites is on the inside of the barrel. Has a gated structure, the ends of the cylinder being occluded by the N-termini of the alpha-subunits. Is capped at one or both ends by the proteasome regulatory ATPase, PAN.</text>
</comment>
<comment type="similarity">
    <text evidence="4 5 6">Belongs to the peptidase T1A family.</text>
</comment>
<evidence type="ECO:0000256" key="3">
    <source>
        <dbReference type="ARBA" id="ARBA00022942"/>
    </source>
</evidence>
<dbReference type="InterPro" id="IPR001353">
    <property type="entry name" value="Proteasome_sua/b"/>
</dbReference>
<organism evidence="8 9">
    <name type="scientific">Pyrobaculum arsenaticum</name>
    <dbReference type="NCBI Taxonomy" id="121277"/>
    <lineage>
        <taxon>Archaea</taxon>
        <taxon>Thermoproteota</taxon>
        <taxon>Thermoprotei</taxon>
        <taxon>Thermoproteales</taxon>
        <taxon>Thermoproteaceae</taxon>
        <taxon>Pyrobaculum</taxon>
    </lineage>
</organism>
<evidence type="ECO:0000256" key="5">
    <source>
        <dbReference type="PROSITE-ProRule" id="PRU00808"/>
    </source>
</evidence>
<dbReference type="Pfam" id="PF10584">
    <property type="entry name" value="Proteasome_A_N"/>
    <property type="match status" value="1"/>
</dbReference>
<dbReference type="GO" id="GO:0006511">
    <property type="term" value="P:ubiquitin-dependent protein catabolic process"/>
    <property type="evidence" value="ECO:0007669"/>
    <property type="project" value="InterPro"/>
</dbReference>
<dbReference type="GO" id="GO:0019773">
    <property type="term" value="C:proteasome core complex, alpha-subunit complex"/>
    <property type="evidence" value="ECO:0007669"/>
    <property type="project" value="UniProtKB-UniRule"/>
</dbReference>
<evidence type="ECO:0000313" key="8">
    <source>
        <dbReference type="EMBL" id="NYR16555.1"/>
    </source>
</evidence>
<evidence type="ECO:0000256" key="1">
    <source>
        <dbReference type="ARBA" id="ARBA00004496"/>
    </source>
</evidence>
<reference evidence="8 9" key="1">
    <citation type="journal article" date="2020" name="Nat. Commun.">
        <title>The structures of two archaeal type IV pili illuminate evolutionary relationships.</title>
        <authorList>
            <person name="Wang F."/>
            <person name="Baquero D.P."/>
            <person name="Su Z."/>
            <person name="Beltran L.C."/>
            <person name="Prangishvili D."/>
            <person name="Krupovic M."/>
            <person name="Egelman E.H."/>
        </authorList>
    </citation>
    <scope>NUCLEOTIDE SEQUENCE [LARGE SCALE GENOMIC DNA]</scope>
    <source>
        <strain evidence="8 9">2GA</strain>
    </source>
</reference>
<keyword evidence="8" id="KW-0378">Hydrolase</keyword>
<dbReference type="InterPro" id="IPR029055">
    <property type="entry name" value="Ntn_hydrolases_N"/>
</dbReference>
<dbReference type="NCBIfam" id="TIGR03633">
    <property type="entry name" value="arc_protsome_A"/>
    <property type="match status" value="1"/>
</dbReference>
<evidence type="ECO:0000256" key="6">
    <source>
        <dbReference type="RuleBase" id="RU000552"/>
    </source>
</evidence>
<evidence type="ECO:0000259" key="7">
    <source>
        <dbReference type="PROSITE" id="PS00388"/>
    </source>
</evidence>
<comment type="function">
    <text evidence="4 6">Component of the proteasome core, a large protease complex with broad specificity involved in protein degradation.</text>
</comment>
<dbReference type="SUPFAM" id="SSF56235">
    <property type="entry name" value="N-terminal nucleophile aminohydrolases (Ntn hydrolases)"/>
    <property type="match status" value="1"/>
</dbReference>
<dbReference type="NCBIfam" id="NF003075">
    <property type="entry name" value="PRK03996.1"/>
    <property type="match status" value="1"/>
</dbReference>